<keyword evidence="2" id="KW-0813">Transport</keyword>
<dbReference type="SUPFAM" id="SSF52540">
    <property type="entry name" value="P-loop containing nucleoside triphosphate hydrolases"/>
    <property type="match status" value="1"/>
</dbReference>
<dbReference type="InterPro" id="IPR013525">
    <property type="entry name" value="ABC2_TM"/>
</dbReference>
<keyword evidence="7 8" id="KW-0472">Membrane</keyword>
<evidence type="ECO:0000256" key="1">
    <source>
        <dbReference type="ARBA" id="ARBA00004141"/>
    </source>
</evidence>
<keyword evidence="4" id="KW-0547">Nucleotide-binding</keyword>
<dbReference type="GO" id="GO:0016020">
    <property type="term" value="C:membrane"/>
    <property type="evidence" value="ECO:0007669"/>
    <property type="project" value="UniProtKB-SubCell"/>
</dbReference>
<dbReference type="InterPro" id="IPR027417">
    <property type="entry name" value="P-loop_NTPase"/>
</dbReference>
<evidence type="ECO:0000259" key="9">
    <source>
        <dbReference type="PROSITE" id="PS50893"/>
    </source>
</evidence>
<evidence type="ECO:0000256" key="5">
    <source>
        <dbReference type="ARBA" id="ARBA00022840"/>
    </source>
</evidence>
<dbReference type="PROSITE" id="PS00211">
    <property type="entry name" value="ABC_TRANSPORTER_1"/>
    <property type="match status" value="1"/>
</dbReference>
<feature type="domain" description="ABC transporter" evidence="9">
    <location>
        <begin position="57"/>
        <end position="300"/>
    </location>
</feature>
<evidence type="ECO:0000313" key="11">
    <source>
        <dbReference type="Proteomes" id="UP001489004"/>
    </source>
</evidence>
<dbReference type="Gene3D" id="3.40.50.300">
    <property type="entry name" value="P-loop containing nucleotide triphosphate hydrolases"/>
    <property type="match status" value="1"/>
</dbReference>
<feature type="transmembrane region" description="Helical" evidence="8">
    <location>
        <begin position="618"/>
        <end position="639"/>
    </location>
</feature>
<name>A0AAW1Q6I0_9CHLO</name>
<feature type="transmembrane region" description="Helical" evidence="8">
    <location>
        <begin position="488"/>
        <end position="508"/>
    </location>
</feature>
<dbReference type="PANTHER" id="PTHR48041:SF91">
    <property type="entry name" value="ABC TRANSPORTER G FAMILY MEMBER 28"/>
    <property type="match status" value="1"/>
</dbReference>
<comment type="subcellular location">
    <subcellularLocation>
        <location evidence="1">Membrane</location>
        <topology evidence="1">Multi-pass membrane protein</topology>
    </subcellularLocation>
</comment>
<dbReference type="InterPro" id="IPR003593">
    <property type="entry name" value="AAA+_ATPase"/>
</dbReference>
<evidence type="ECO:0000256" key="8">
    <source>
        <dbReference type="SAM" id="Phobius"/>
    </source>
</evidence>
<dbReference type="PANTHER" id="PTHR48041">
    <property type="entry name" value="ABC TRANSPORTER G FAMILY MEMBER 28"/>
    <property type="match status" value="1"/>
</dbReference>
<reference evidence="10 11" key="1">
    <citation type="journal article" date="2024" name="Nat. Commun.">
        <title>Phylogenomics reveals the evolutionary origins of lichenization in chlorophyte algae.</title>
        <authorList>
            <person name="Puginier C."/>
            <person name="Libourel C."/>
            <person name="Otte J."/>
            <person name="Skaloud P."/>
            <person name="Haon M."/>
            <person name="Grisel S."/>
            <person name="Petersen M."/>
            <person name="Berrin J.G."/>
            <person name="Delaux P.M."/>
            <person name="Dal Grande F."/>
            <person name="Keller J."/>
        </authorList>
    </citation>
    <scope>NUCLEOTIDE SEQUENCE [LARGE SCALE GENOMIC DNA]</scope>
    <source>
        <strain evidence="10 11">SAG 2043</strain>
    </source>
</reference>
<dbReference type="GO" id="GO:0140359">
    <property type="term" value="F:ABC-type transporter activity"/>
    <property type="evidence" value="ECO:0007669"/>
    <property type="project" value="InterPro"/>
</dbReference>
<dbReference type="GO" id="GO:0016887">
    <property type="term" value="F:ATP hydrolysis activity"/>
    <property type="evidence" value="ECO:0007669"/>
    <property type="project" value="InterPro"/>
</dbReference>
<dbReference type="CDD" id="cd03213">
    <property type="entry name" value="ABCG_EPDR"/>
    <property type="match status" value="1"/>
</dbReference>
<sequence>MGSMTLLSDNSMDRPGVHVRINVAAAKDAEEPADQPVARPVGVEHKRNGLKITFRDIRYQVVNSTQKKEKLLLLNGITGCIAPGEMTALMGASGSGKTTLLDCLAGRKTAGQLEGEIMFAGRPPTQTYLRRHTGYVEQFDTLHGNLTVREMLMYTAELKILITQPMSTKRERVNSVIETLALTTCQNTKIGSALEKGISGGQAKRVNIGIALVTSPRVLFLDEPTSGLDSYTSNEVMAIVQALTRSNDSITVCAAIHSPTPTAFRLFDRMIILLRGRMVYFGEAGMHAMEYFALKFPDIKPFDASRGENEAEWLVDTTTRADRQGLAGDFADVYEASELRERNDAMMRGATGVGACGRGAGRASVMTLGELEVKQETSTPFWHALKTLLKYRMLTNFKDPKFMGPRIMDKITVTILMMSLYWGIGRNLVLSNILNIASLLYMWAILPGFAAMSYVPALVLERPLYIRERNDGLYWVITYLCSKMAEEIIIAFFCSLAFSCLVFFPVGFSGQWVLFWLVYWCTMSIGVALAYFVAAMSPNLDVANATVPAYVGSLLFFTGCLLRFADIPDYWTWYSYINFLRYAWGALMVNQFEHSEPSDFLGSKGVLDYYSLAGTSKWAFLGYEFAFFVSFFLLAYLALSYKKHGNR</sequence>
<dbReference type="GO" id="GO:0005524">
    <property type="term" value="F:ATP binding"/>
    <property type="evidence" value="ECO:0007669"/>
    <property type="project" value="UniProtKB-KW"/>
</dbReference>
<dbReference type="Pfam" id="PF01061">
    <property type="entry name" value="ABC2_membrane"/>
    <property type="match status" value="1"/>
</dbReference>
<feature type="transmembrane region" description="Helical" evidence="8">
    <location>
        <begin position="514"/>
        <end position="535"/>
    </location>
</feature>
<feature type="transmembrane region" description="Helical" evidence="8">
    <location>
        <begin position="436"/>
        <end position="460"/>
    </location>
</feature>
<keyword evidence="6 8" id="KW-1133">Transmembrane helix</keyword>
<evidence type="ECO:0000256" key="6">
    <source>
        <dbReference type="ARBA" id="ARBA00022989"/>
    </source>
</evidence>
<evidence type="ECO:0000256" key="4">
    <source>
        <dbReference type="ARBA" id="ARBA00022741"/>
    </source>
</evidence>
<dbReference type="SMART" id="SM00382">
    <property type="entry name" value="AAA"/>
    <property type="match status" value="1"/>
</dbReference>
<organism evidence="10 11">
    <name type="scientific">[Myrmecia] bisecta</name>
    <dbReference type="NCBI Taxonomy" id="41462"/>
    <lineage>
        <taxon>Eukaryota</taxon>
        <taxon>Viridiplantae</taxon>
        <taxon>Chlorophyta</taxon>
        <taxon>core chlorophytes</taxon>
        <taxon>Trebouxiophyceae</taxon>
        <taxon>Trebouxiales</taxon>
        <taxon>Trebouxiaceae</taxon>
        <taxon>Myrmecia</taxon>
    </lineage>
</organism>
<gene>
    <name evidence="10" type="ORF">WJX72_011513</name>
</gene>
<dbReference type="EMBL" id="JALJOR010000006">
    <property type="protein sequence ID" value="KAK9815892.1"/>
    <property type="molecule type" value="Genomic_DNA"/>
</dbReference>
<accession>A0AAW1Q6I0</accession>
<dbReference type="InterPro" id="IPR050352">
    <property type="entry name" value="ABCG_transporters"/>
</dbReference>
<dbReference type="Pfam" id="PF00005">
    <property type="entry name" value="ABC_tran"/>
    <property type="match status" value="1"/>
</dbReference>
<evidence type="ECO:0000256" key="2">
    <source>
        <dbReference type="ARBA" id="ARBA00022448"/>
    </source>
</evidence>
<feature type="transmembrane region" description="Helical" evidence="8">
    <location>
        <begin position="547"/>
        <end position="565"/>
    </location>
</feature>
<feature type="transmembrane region" description="Helical" evidence="8">
    <location>
        <begin position="407"/>
        <end position="424"/>
    </location>
</feature>
<keyword evidence="3 8" id="KW-0812">Transmembrane</keyword>
<keyword evidence="5" id="KW-0067">ATP-binding</keyword>
<protein>
    <recommendedName>
        <fullName evidence="9">ABC transporter domain-containing protein</fullName>
    </recommendedName>
</protein>
<evidence type="ECO:0000256" key="7">
    <source>
        <dbReference type="ARBA" id="ARBA00023136"/>
    </source>
</evidence>
<dbReference type="InterPro" id="IPR017871">
    <property type="entry name" value="ABC_transporter-like_CS"/>
</dbReference>
<dbReference type="AlphaFoldDB" id="A0AAW1Q6I0"/>
<proteinExistence type="predicted"/>
<dbReference type="InterPro" id="IPR003439">
    <property type="entry name" value="ABC_transporter-like_ATP-bd"/>
</dbReference>
<comment type="caution">
    <text evidence="10">The sequence shown here is derived from an EMBL/GenBank/DDBJ whole genome shotgun (WGS) entry which is preliminary data.</text>
</comment>
<evidence type="ECO:0000256" key="3">
    <source>
        <dbReference type="ARBA" id="ARBA00022692"/>
    </source>
</evidence>
<keyword evidence="11" id="KW-1185">Reference proteome</keyword>
<dbReference type="PROSITE" id="PS50893">
    <property type="entry name" value="ABC_TRANSPORTER_2"/>
    <property type="match status" value="1"/>
</dbReference>
<dbReference type="Proteomes" id="UP001489004">
    <property type="component" value="Unassembled WGS sequence"/>
</dbReference>
<evidence type="ECO:0000313" key="10">
    <source>
        <dbReference type="EMBL" id="KAK9815892.1"/>
    </source>
</evidence>